<feature type="compositionally biased region" description="Polar residues" evidence="1">
    <location>
        <begin position="553"/>
        <end position="562"/>
    </location>
</feature>
<reference evidence="2" key="1">
    <citation type="submission" date="2020-11" db="EMBL/GenBank/DDBJ databases">
        <authorList>
            <person name="Tran Van P."/>
        </authorList>
    </citation>
    <scope>NUCLEOTIDE SEQUENCE</scope>
</reference>
<sequence>MEKGKHNSKEAVARNADILLEASKKISLEVNIEKTKYIITQKALEIISMKDKEDGLARTANMKLTEESAVITIQKHYRGYQTRKHYGPLLKASSDKMDTETASFMRPFYKKWKAKSIFQVLLMYRSARYQDLVYFSQQVNRVVLKLRAFIIAGLTRLQARASCTDGELMTQVHLYNQKAMSGLQASNVEVILERVDPGGRASLVLPKKRQSVWKLPFRLDDLPFFDTTFMCDPLAATGLKGCTSGDNDQESWDAPLRRGQAGGWRPGQICMKGTVYILVCQPRVAKKYIYLGPQVAPGLKTPGVPLAIDWASNKLEIGFRISIGSGGHETSTSINISDQESQTNSTPDNSDKCVGADEDFIQIPYSRDPKHIANKERFSVSVQQKQDYNRPSQQDYNHPSQQDYSRPIQQKNTNANKNIVSSPNNAQNYDYSRGVYKGIRKPTSDAKNNKQQFLYSDLPQPYRKKTTVQDSSYGPVNNNNRYSRDLDNNPSDTSDSWDLPRTSSYGAKNEYNRSSLLDTIIDLSFIWGHVTSTFFKISSSIFLTVTIHSIQSVERKQGSISPRSKLKNPLEELKMKGRQASKDDNDTDEPPFNFQAMLRKTKTNRASLRRGSDQSSSSDMTSNAVSSSESTDRRRGGTVVYNSSTRSESPPPRYGCLNPWQDNSNKRIIEEMGAEEEGSEEESEGISVITTTTMLAPGLVVQGQVAEL</sequence>
<feature type="compositionally biased region" description="Polar residues" evidence="1">
    <location>
        <begin position="468"/>
        <end position="481"/>
    </location>
</feature>
<evidence type="ECO:0000256" key="1">
    <source>
        <dbReference type="SAM" id="MobiDB-lite"/>
    </source>
</evidence>
<feature type="compositionally biased region" description="Polar residues" evidence="1">
    <location>
        <begin position="488"/>
        <end position="505"/>
    </location>
</feature>
<proteinExistence type="predicted"/>
<dbReference type="SMART" id="SM00015">
    <property type="entry name" value="IQ"/>
    <property type="match status" value="1"/>
</dbReference>
<gene>
    <name evidence="2" type="ORF">TGEB3V08_LOCUS254</name>
</gene>
<dbReference type="AlphaFoldDB" id="A0A7R9PGT2"/>
<feature type="compositionally biased region" description="Basic and acidic residues" evidence="1">
    <location>
        <begin position="568"/>
        <end position="584"/>
    </location>
</feature>
<feature type="region of interest" description="Disordered" evidence="1">
    <location>
        <begin position="440"/>
        <end position="505"/>
    </location>
</feature>
<dbReference type="InterPro" id="IPR000048">
    <property type="entry name" value="IQ_motif_EF-hand-BS"/>
</dbReference>
<feature type="region of interest" description="Disordered" evidence="1">
    <location>
        <begin position="553"/>
        <end position="686"/>
    </location>
</feature>
<dbReference type="Pfam" id="PF00612">
    <property type="entry name" value="IQ"/>
    <property type="match status" value="1"/>
</dbReference>
<protein>
    <submittedName>
        <fullName evidence="2">Uncharacterized protein</fullName>
    </submittedName>
</protein>
<feature type="compositionally biased region" description="Polar residues" evidence="1">
    <location>
        <begin position="328"/>
        <end position="348"/>
    </location>
</feature>
<dbReference type="EMBL" id="OE839139">
    <property type="protein sequence ID" value="CAD7585775.1"/>
    <property type="molecule type" value="Genomic_DNA"/>
</dbReference>
<organism evidence="2">
    <name type="scientific">Timema genevievae</name>
    <name type="common">Walking stick</name>
    <dbReference type="NCBI Taxonomy" id="629358"/>
    <lineage>
        <taxon>Eukaryota</taxon>
        <taxon>Metazoa</taxon>
        <taxon>Ecdysozoa</taxon>
        <taxon>Arthropoda</taxon>
        <taxon>Hexapoda</taxon>
        <taxon>Insecta</taxon>
        <taxon>Pterygota</taxon>
        <taxon>Neoptera</taxon>
        <taxon>Polyneoptera</taxon>
        <taxon>Phasmatodea</taxon>
        <taxon>Timematodea</taxon>
        <taxon>Timematoidea</taxon>
        <taxon>Timematidae</taxon>
        <taxon>Timema</taxon>
    </lineage>
</organism>
<feature type="compositionally biased region" description="Low complexity" evidence="1">
    <location>
        <begin position="613"/>
        <end position="622"/>
    </location>
</feature>
<name>A0A7R9PGT2_TIMGE</name>
<dbReference type="PROSITE" id="PS50096">
    <property type="entry name" value="IQ"/>
    <property type="match status" value="1"/>
</dbReference>
<dbReference type="Gene3D" id="1.20.5.190">
    <property type="match status" value="1"/>
</dbReference>
<accession>A0A7R9PGT2</accession>
<evidence type="ECO:0000313" key="2">
    <source>
        <dbReference type="EMBL" id="CAD7585775.1"/>
    </source>
</evidence>
<feature type="compositionally biased region" description="Acidic residues" evidence="1">
    <location>
        <begin position="672"/>
        <end position="684"/>
    </location>
</feature>
<feature type="region of interest" description="Disordered" evidence="1">
    <location>
        <begin position="328"/>
        <end position="354"/>
    </location>
</feature>
<feature type="region of interest" description="Disordered" evidence="1">
    <location>
        <begin position="382"/>
        <end position="406"/>
    </location>
</feature>